<name>A0A6P1PYC8_9GAMM</name>
<protein>
    <recommendedName>
        <fullName evidence="5">DUF2502 domain-containing protein</fullName>
    </recommendedName>
</protein>
<dbReference type="AlphaFoldDB" id="A0A6P1PYC8"/>
<evidence type="ECO:0000313" key="4">
    <source>
        <dbReference type="Proteomes" id="UP000464053"/>
    </source>
</evidence>
<feature type="compositionally biased region" description="Basic and acidic residues" evidence="1">
    <location>
        <begin position="89"/>
        <end position="129"/>
    </location>
</feature>
<keyword evidence="4" id="KW-1185">Reference proteome</keyword>
<dbReference type="EMBL" id="CP028271">
    <property type="protein sequence ID" value="QHM70869.1"/>
    <property type="molecule type" value="Genomic_DNA"/>
</dbReference>
<feature type="chain" id="PRO_5026703704" description="DUF2502 domain-containing protein" evidence="2">
    <location>
        <begin position="25"/>
        <end position="135"/>
    </location>
</feature>
<dbReference type="RefSeq" id="WP_160620902.1">
    <property type="nucleotide sequence ID" value="NZ_CP028271.1"/>
</dbReference>
<accession>A0A6P1PYC8</accession>
<keyword evidence="2" id="KW-0732">Signal</keyword>
<evidence type="ECO:0000313" key="3">
    <source>
        <dbReference type="EMBL" id="QHM70869.1"/>
    </source>
</evidence>
<dbReference type="KEGG" id="mint:C7M51_01149"/>
<feature type="signal peptide" evidence="2">
    <location>
        <begin position="1"/>
        <end position="24"/>
    </location>
</feature>
<dbReference type="InterPro" id="IPR019638">
    <property type="entry name" value="DUF2502"/>
</dbReference>
<organism evidence="3 4">
    <name type="scientific">Mixta intestinalis</name>
    <dbReference type="NCBI Taxonomy" id="1615494"/>
    <lineage>
        <taxon>Bacteria</taxon>
        <taxon>Pseudomonadati</taxon>
        <taxon>Pseudomonadota</taxon>
        <taxon>Gammaproteobacteria</taxon>
        <taxon>Enterobacterales</taxon>
        <taxon>Erwiniaceae</taxon>
        <taxon>Mixta</taxon>
    </lineage>
</organism>
<dbReference type="OrthoDB" id="9180720at2"/>
<dbReference type="Proteomes" id="UP000464053">
    <property type="component" value="Chromosome"/>
</dbReference>
<feature type="region of interest" description="Disordered" evidence="1">
    <location>
        <begin position="72"/>
        <end position="135"/>
    </location>
</feature>
<dbReference type="Pfam" id="PF10697">
    <property type="entry name" value="DUF2502"/>
    <property type="match status" value="1"/>
</dbReference>
<evidence type="ECO:0008006" key="5">
    <source>
        <dbReference type="Google" id="ProtNLM"/>
    </source>
</evidence>
<gene>
    <name evidence="3" type="ORF">C7M51_01149</name>
</gene>
<proteinExistence type="predicted"/>
<reference evidence="3 4" key="1">
    <citation type="submission" date="2018-03" db="EMBL/GenBank/DDBJ databases">
        <title>Pantoea intestinalis SRCM103226 isolated form the mealworm.</title>
        <authorList>
            <person name="Jeong D.-Y."/>
            <person name="Kim J.W."/>
        </authorList>
    </citation>
    <scope>NUCLEOTIDE SEQUENCE [LARGE SCALE GENOMIC DNA]</scope>
    <source>
        <strain evidence="3 4">SRCM103226</strain>
    </source>
</reference>
<evidence type="ECO:0000256" key="2">
    <source>
        <dbReference type="SAM" id="SignalP"/>
    </source>
</evidence>
<sequence length="135" mass="15160">MKIKTAVSAIALSLLLGVPAVSNAAVSFDIAPAGITIHIGDRDRHGNYWDGYDWRAPEWWRVHHGRNLGERGPHGYWNGNGWQPHPPQHHAEPHRRPAEHNRPVAHHDMHDGDRLTAEHDGHGAPDRRAGFHPHS</sequence>
<evidence type="ECO:0000256" key="1">
    <source>
        <dbReference type="SAM" id="MobiDB-lite"/>
    </source>
</evidence>